<feature type="region of interest" description="Disordered" evidence="1">
    <location>
        <begin position="1"/>
        <end position="39"/>
    </location>
</feature>
<evidence type="ECO:0000256" key="2">
    <source>
        <dbReference type="SAM" id="Phobius"/>
    </source>
</evidence>
<keyword evidence="2" id="KW-0472">Membrane</keyword>
<evidence type="ECO:0000313" key="3">
    <source>
        <dbReference type="EMBL" id="MBB5537349.1"/>
    </source>
</evidence>
<dbReference type="EMBL" id="JACHBK010000009">
    <property type="protein sequence ID" value="MBB5537349.1"/>
    <property type="molecule type" value="Genomic_DNA"/>
</dbReference>
<sequence length="88" mass="9357">MAEPGNAASRTVSSERSNPDVDDTGVPLWSEADGEPTPGRNWSIILVFVFVPLMALAVLVLCLYALFAHLFGMPQAPEMGIGGTRLPS</sequence>
<keyword evidence="4" id="KW-1185">Reference proteome</keyword>
<accession>A0A7W8X9M0</accession>
<reference evidence="3 4" key="1">
    <citation type="submission" date="2020-08" db="EMBL/GenBank/DDBJ databases">
        <title>Genomic Encyclopedia of Type Strains, Phase IV (KMG-V): Genome sequencing to study the core and pangenomes of soil and plant-associated prokaryotes.</title>
        <authorList>
            <person name="Whitman W."/>
        </authorList>
    </citation>
    <scope>NUCLEOTIDE SEQUENCE [LARGE SCALE GENOMIC DNA]</scope>
    <source>
        <strain evidence="3 4">SEMIA 4084</strain>
    </source>
</reference>
<protein>
    <submittedName>
        <fullName evidence="3">Uncharacterized protein</fullName>
    </submittedName>
</protein>
<dbReference type="Proteomes" id="UP000585507">
    <property type="component" value="Unassembled WGS sequence"/>
</dbReference>
<comment type="caution">
    <text evidence="3">The sequence shown here is derived from an EMBL/GenBank/DDBJ whole genome shotgun (WGS) entry which is preliminary data.</text>
</comment>
<keyword evidence="2" id="KW-0812">Transmembrane</keyword>
<evidence type="ECO:0000313" key="4">
    <source>
        <dbReference type="Proteomes" id="UP000585507"/>
    </source>
</evidence>
<dbReference type="RefSeq" id="WP_018329535.1">
    <property type="nucleotide sequence ID" value="NZ_JACHBK010000009.1"/>
</dbReference>
<proteinExistence type="predicted"/>
<organism evidence="3 4">
    <name type="scientific">Rhizobium giardinii</name>
    <dbReference type="NCBI Taxonomy" id="56731"/>
    <lineage>
        <taxon>Bacteria</taxon>
        <taxon>Pseudomonadati</taxon>
        <taxon>Pseudomonadota</taxon>
        <taxon>Alphaproteobacteria</taxon>
        <taxon>Hyphomicrobiales</taxon>
        <taxon>Rhizobiaceae</taxon>
        <taxon>Rhizobium/Agrobacterium group</taxon>
        <taxon>Rhizobium</taxon>
    </lineage>
</organism>
<evidence type="ECO:0000256" key="1">
    <source>
        <dbReference type="SAM" id="MobiDB-lite"/>
    </source>
</evidence>
<dbReference type="AlphaFoldDB" id="A0A7W8X9M0"/>
<name>A0A7W8X9M0_9HYPH</name>
<gene>
    <name evidence="3" type="ORF">GGD55_004065</name>
</gene>
<feature type="transmembrane region" description="Helical" evidence="2">
    <location>
        <begin position="42"/>
        <end position="67"/>
    </location>
</feature>
<keyword evidence="2" id="KW-1133">Transmembrane helix</keyword>